<dbReference type="SUPFAM" id="SSF143081">
    <property type="entry name" value="BB1717-like"/>
    <property type="match status" value="1"/>
</dbReference>
<feature type="compositionally biased region" description="Acidic residues" evidence="8">
    <location>
        <begin position="85"/>
        <end position="95"/>
    </location>
</feature>
<keyword evidence="10" id="KW-1185">Reference proteome</keyword>
<feature type="compositionally biased region" description="Basic and acidic residues" evidence="8">
    <location>
        <begin position="470"/>
        <end position="485"/>
    </location>
</feature>
<feature type="compositionally biased region" description="Basic and acidic residues" evidence="8">
    <location>
        <begin position="409"/>
        <end position="426"/>
    </location>
</feature>
<dbReference type="OrthoDB" id="2111841at2759"/>
<proteinExistence type="inferred from homology"/>
<comment type="caution">
    <text evidence="9">The sequence shown here is derived from an EMBL/GenBank/DDBJ whole genome shotgun (WGS) entry which is preliminary data.</text>
</comment>
<dbReference type="PANTHER" id="PTHR13604:SF0">
    <property type="entry name" value="ABASIC SITE PROCESSING PROTEIN HMCES"/>
    <property type="match status" value="1"/>
</dbReference>
<dbReference type="GO" id="GO:0008233">
    <property type="term" value="F:peptidase activity"/>
    <property type="evidence" value="ECO:0007669"/>
    <property type="project" value="UniProtKB-KW"/>
</dbReference>
<evidence type="ECO:0008006" key="11">
    <source>
        <dbReference type="Google" id="ProtNLM"/>
    </source>
</evidence>
<gene>
    <name evidence="9" type="ORF">FFLO_04283</name>
</gene>
<feature type="compositionally biased region" description="Basic and acidic residues" evidence="8">
    <location>
        <begin position="46"/>
        <end position="55"/>
    </location>
</feature>
<keyword evidence="4" id="KW-0378">Hydrolase</keyword>
<reference evidence="9" key="1">
    <citation type="submission" date="2020-04" db="EMBL/GenBank/DDBJ databases">
        <title>Analysis of mating type loci in Filobasidium floriforme.</title>
        <authorList>
            <person name="Nowrousian M."/>
        </authorList>
    </citation>
    <scope>NUCLEOTIDE SEQUENCE</scope>
    <source>
        <strain evidence="9">CBS 6242</strain>
    </source>
</reference>
<accession>A0A8K0JKJ1</accession>
<keyword evidence="3" id="KW-0227">DNA damage</keyword>
<dbReference type="GO" id="GO:0003697">
    <property type="term" value="F:single-stranded DNA binding"/>
    <property type="evidence" value="ECO:0007669"/>
    <property type="project" value="InterPro"/>
</dbReference>
<evidence type="ECO:0000256" key="2">
    <source>
        <dbReference type="ARBA" id="ARBA00022670"/>
    </source>
</evidence>
<dbReference type="InterPro" id="IPR036590">
    <property type="entry name" value="SRAP-like"/>
</dbReference>
<protein>
    <recommendedName>
        <fullName evidence="11">DUF159-domain-containing protein</fullName>
    </recommendedName>
</protein>
<dbReference type="GO" id="GO:0016829">
    <property type="term" value="F:lyase activity"/>
    <property type="evidence" value="ECO:0007669"/>
    <property type="project" value="UniProtKB-KW"/>
</dbReference>
<feature type="compositionally biased region" description="Basic and acidic residues" evidence="8">
    <location>
        <begin position="98"/>
        <end position="112"/>
    </location>
</feature>
<evidence type="ECO:0000256" key="1">
    <source>
        <dbReference type="ARBA" id="ARBA00008136"/>
    </source>
</evidence>
<keyword evidence="2" id="KW-0645">Protease</keyword>
<comment type="similarity">
    <text evidence="1">Belongs to the SOS response-associated peptidase family.</text>
</comment>
<evidence type="ECO:0000256" key="5">
    <source>
        <dbReference type="ARBA" id="ARBA00023124"/>
    </source>
</evidence>
<evidence type="ECO:0000313" key="9">
    <source>
        <dbReference type="EMBL" id="KAG7531543.1"/>
    </source>
</evidence>
<dbReference type="Gene3D" id="3.90.1680.10">
    <property type="entry name" value="SOS response associated peptidase-like"/>
    <property type="match status" value="1"/>
</dbReference>
<keyword evidence="5" id="KW-0190">Covalent protein-DNA linkage</keyword>
<dbReference type="InterPro" id="IPR003738">
    <property type="entry name" value="SRAP"/>
</dbReference>
<keyword evidence="6" id="KW-0238">DNA-binding</keyword>
<feature type="compositionally biased region" description="Acidic residues" evidence="8">
    <location>
        <begin position="69"/>
        <end position="78"/>
    </location>
</feature>
<evidence type="ECO:0000256" key="3">
    <source>
        <dbReference type="ARBA" id="ARBA00022763"/>
    </source>
</evidence>
<feature type="region of interest" description="Disordered" evidence="8">
    <location>
        <begin position="25"/>
        <end position="112"/>
    </location>
</feature>
<dbReference type="AlphaFoldDB" id="A0A8K0JKJ1"/>
<evidence type="ECO:0000256" key="6">
    <source>
        <dbReference type="ARBA" id="ARBA00023125"/>
    </source>
</evidence>
<dbReference type="PANTHER" id="PTHR13604">
    <property type="entry name" value="DC12-RELATED"/>
    <property type="match status" value="1"/>
</dbReference>
<evidence type="ECO:0000256" key="4">
    <source>
        <dbReference type="ARBA" id="ARBA00022801"/>
    </source>
</evidence>
<dbReference type="GO" id="GO:0106300">
    <property type="term" value="P:protein-DNA covalent cross-linking repair"/>
    <property type="evidence" value="ECO:0007669"/>
    <property type="project" value="InterPro"/>
</dbReference>
<feature type="region of interest" description="Disordered" evidence="8">
    <location>
        <begin position="373"/>
        <end position="486"/>
    </location>
</feature>
<organism evidence="9 10">
    <name type="scientific">Filobasidium floriforme</name>
    <dbReference type="NCBI Taxonomy" id="5210"/>
    <lineage>
        <taxon>Eukaryota</taxon>
        <taxon>Fungi</taxon>
        <taxon>Dikarya</taxon>
        <taxon>Basidiomycota</taxon>
        <taxon>Agaricomycotina</taxon>
        <taxon>Tremellomycetes</taxon>
        <taxon>Filobasidiales</taxon>
        <taxon>Filobasidiaceae</taxon>
        <taxon>Filobasidium</taxon>
    </lineage>
</organism>
<dbReference type="Pfam" id="PF02586">
    <property type="entry name" value="SRAP"/>
    <property type="match status" value="1"/>
</dbReference>
<dbReference type="EMBL" id="JABELV010000088">
    <property type="protein sequence ID" value="KAG7531543.1"/>
    <property type="molecule type" value="Genomic_DNA"/>
</dbReference>
<sequence>MCGRFALGVSGGDIRLAAADRFPRVLDRQQGRGGAPEAQRRAQLGQDRRERDRIRRERRRGGPVNQTPEVDETEEQEEEGRNNDSEVESEPEDGDGLSQHERENRRRRERAESIPWDDEERWRPENFNVAPRSNCPVIVMRPTAARLRGGGSEGESDEKLKEVGDAGIDMGDQALSIETMQWGLIPHWSKHPPSAPLNTINARSENLIDNAGGMWQSLKGPKRCVVVVQGYYEWQKKGTTKIPHFTKLPPTDEKTPRLMMLAGLHDTVKYVDSPPDEPPHKTFTILTTTPSKSLEFLHDRMPCILDGEEELVAWLDCREGWTGKVANLLRPYGGEVECYPVPKEVGKVGTNSPTYIEPVSERKDGIASFFKRQEEKGQGSSSAKSPAKPKVEVTRSPLKPKVEALTSNKTDKVHSPVKADSKDVKGVEGLGDDSNAPQSQVGAGKGKRKAKEEAQEEPVSTPRRQSKRIKATEQDKKAVEVKSESDDGIEVLDEAEFKKPKKNEKPDAARIEVSRLARQALKHSIPKATNLIRNMSIKHRWMAF</sequence>
<evidence type="ECO:0000313" key="10">
    <source>
        <dbReference type="Proteomes" id="UP000812966"/>
    </source>
</evidence>
<keyword evidence="7" id="KW-0456">Lyase</keyword>
<dbReference type="GO" id="GO:0006508">
    <property type="term" value="P:proteolysis"/>
    <property type="evidence" value="ECO:0007669"/>
    <property type="project" value="UniProtKB-KW"/>
</dbReference>
<evidence type="ECO:0000256" key="7">
    <source>
        <dbReference type="ARBA" id="ARBA00023239"/>
    </source>
</evidence>
<evidence type="ECO:0000256" key="8">
    <source>
        <dbReference type="SAM" id="MobiDB-lite"/>
    </source>
</evidence>
<name>A0A8K0JKJ1_9TREE</name>
<dbReference type="Proteomes" id="UP000812966">
    <property type="component" value="Unassembled WGS sequence"/>
</dbReference>